<dbReference type="SUPFAM" id="SSF47459">
    <property type="entry name" value="HLH, helix-loop-helix DNA-binding domain"/>
    <property type="match status" value="1"/>
</dbReference>
<keyword evidence="4" id="KW-0539">Nucleus</keyword>
<dbReference type="PROSITE" id="PS51054">
    <property type="entry name" value="ORANGE"/>
    <property type="match status" value="1"/>
</dbReference>
<dbReference type="PANTHER" id="PTHR10985">
    <property type="entry name" value="BASIC HELIX-LOOP-HELIX TRANSCRIPTION FACTOR, HES-RELATED"/>
    <property type="match status" value="1"/>
</dbReference>
<dbReference type="Gene3D" id="4.10.280.10">
    <property type="entry name" value="Helix-loop-helix DNA-binding domain"/>
    <property type="match status" value="1"/>
</dbReference>
<sequence length="319" mass="35672">MALDKQAKGTRAPHAKAHCLKKRHGRHVTILHPLITAGAADMDHCHSEQPYDRRSSYTCFPEEMSSCTDLAYSSTERVLSDCLIYATSHKFTKYAKAADSEDETCRIPTQSDEVAAIGNRRRRRGIIEKRRRDRINHCLGELRRLVPAAIEKHGSQKLEKAEILQLTVEYLRFLGTSGNDNVTNDLQRLTTDYLLAGYRECVGEVAKYLYSVEGLDQQNPLRNRLISHLQYYGTQWAASACHLRINAAAPYQTPPWSSNATPVYATGHAAAGICSPDMSFANPNSYCAITSSPLPSFQNSTRIVNGGASSKQWFNNRSY</sequence>
<evidence type="ECO:0000256" key="2">
    <source>
        <dbReference type="ARBA" id="ARBA00023015"/>
    </source>
</evidence>
<dbReference type="Gene3D" id="6.10.250.980">
    <property type="match status" value="1"/>
</dbReference>
<protein>
    <submittedName>
        <fullName evidence="5">Uncharacterized protein</fullName>
    </submittedName>
</protein>
<keyword evidence="2" id="KW-0805">Transcription regulation</keyword>
<dbReference type="GO" id="GO:0006355">
    <property type="term" value="P:regulation of DNA-templated transcription"/>
    <property type="evidence" value="ECO:0007669"/>
    <property type="project" value="InterPro"/>
</dbReference>
<dbReference type="AlphaFoldDB" id="A0A085NHN6"/>
<evidence type="ECO:0000256" key="1">
    <source>
        <dbReference type="ARBA" id="ARBA00004123"/>
    </source>
</evidence>
<evidence type="ECO:0000256" key="4">
    <source>
        <dbReference type="ARBA" id="ARBA00023242"/>
    </source>
</evidence>
<dbReference type="SMART" id="SM00511">
    <property type="entry name" value="ORANGE"/>
    <property type="match status" value="1"/>
</dbReference>
<dbReference type="Pfam" id="PF00010">
    <property type="entry name" value="HLH"/>
    <property type="match status" value="1"/>
</dbReference>
<keyword evidence="3" id="KW-0804">Transcription</keyword>
<evidence type="ECO:0000313" key="5">
    <source>
        <dbReference type="EMBL" id="KFD68982.1"/>
    </source>
</evidence>
<comment type="subcellular location">
    <subcellularLocation>
        <location evidence="1">Nucleus</location>
    </subcellularLocation>
</comment>
<dbReference type="Proteomes" id="UP000030758">
    <property type="component" value="Unassembled WGS sequence"/>
</dbReference>
<organism evidence="5">
    <name type="scientific">Trichuris suis</name>
    <name type="common">pig whipworm</name>
    <dbReference type="NCBI Taxonomy" id="68888"/>
    <lineage>
        <taxon>Eukaryota</taxon>
        <taxon>Metazoa</taxon>
        <taxon>Ecdysozoa</taxon>
        <taxon>Nematoda</taxon>
        <taxon>Enoplea</taxon>
        <taxon>Dorylaimia</taxon>
        <taxon>Trichinellida</taxon>
        <taxon>Trichuridae</taxon>
        <taxon>Trichuris</taxon>
    </lineage>
</organism>
<dbReference type="GO" id="GO:0005634">
    <property type="term" value="C:nucleus"/>
    <property type="evidence" value="ECO:0007669"/>
    <property type="project" value="UniProtKB-SubCell"/>
</dbReference>
<dbReference type="SUPFAM" id="SSF158457">
    <property type="entry name" value="Orange domain-like"/>
    <property type="match status" value="1"/>
</dbReference>
<accession>A0A085NHN6</accession>
<proteinExistence type="predicted"/>
<dbReference type="InterPro" id="IPR036638">
    <property type="entry name" value="HLH_DNA-bd_sf"/>
</dbReference>
<dbReference type="PROSITE" id="PS50888">
    <property type="entry name" value="BHLH"/>
    <property type="match status" value="1"/>
</dbReference>
<dbReference type="EMBL" id="KL367499">
    <property type="protein sequence ID" value="KFD68982.1"/>
    <property type="molecule type" value="Genomic_DNA"/>
</dbReference>
<dbReference type="GO" id="GO:0003677">
    <property type="term" value="F:DNA binding"/>
    <property type="evidence" value="ECO:0007669"/>
    <property type="project" value="InterPro"/>
</dbReference>
<reference evidence="5" key="1">
    <citation type="journal article" date="2014" name="Nat. Genet.">
        <title>Genome and transcriptome of the porcine whipworm Trichuris suis.</title>
        <authorList>
            <person name="Jex A.R."/>
            <person name="Nejsum P."/>
            <person name="Schwarz E.M."/>
            <person name="Hu L."/>
            <person name="Young N.D."/>
            <person name="Hall R.S."/>
            <person name="Korhonen P.K."/>
            <person name="Liao S."/>
            <person name="Thamsborg S."/>
            <person name="Xia J."/>
            <person name="Xu P."/>
            <person name="Wang S."/>
            <person name="Scheerlinck J.P."/>
            <person name="Hofmann A."/>
            <person name="Sternberg P.W."/>
            <person name="Wang J."/>
            <person name="Gasser R.B."/>
        </authorList>
    </citation>
    <scope>NUCLEOTIDE SEQUENCE [LARGE SCALE GENOMIC DNA]</scope>
    <source>
        <strain evidence="5">DCEP-RM93F</strain>
    </source>
</reference>
<dbReference type="InterPro" id="IPR050370">
    <property type="entry name" value="HES_HEY"/>
</dbReference>
<dbReference type="OrthoDB" id="6371181at2759"/>
<dbReference type="Pfam" id="PF07527">
    <property type="entry name" value="Hairy_orange"/>
    <property type="match status" value="1"/>
</dbReference>
<evidence type="ECO:0000256" key="3">
    <source>
        <dbReference type="ARBA" id="ARBA00023163"/>
    </source>
</evidence>
<dbReference type="GO" id="GO:0046983">
    <property type="term" value="F:protein dimerization activity"/>
    <property type="evidence" value="ECO:0007669"/>
    <property type="project" value="InterPro"/>
</dbReference>
<dbReference type="InterPro" id="IPR011598">
    <property type="entry name" value="bHLH_dom"/>
</dbReference>
<dbReference type="InterPro" id="IPR003650">
    <property type="entry name" value="Orange_dom"/>
</dbReference>
<gene>
    <name evidence="5" type="ORF">M514_06679</name>
</gene>
<name>A0A085NHN6_9BILA</name>
<dbReference type="SMART" id="SM00353">
    <property type="entry name" value="HLH"/>
    <property type="match status" value="1"/>
</dbReference>